<organism evidence="2">
    <name type="scientific">Siphoviridae sp. ctLqe90</name>
    <dbReference type="NCBI Taxonomy" id="2825456"/>
    <lineage>
        <taxon>Viruses</taxon>
        <taxon>Duplodnaviria</taxon>
        <taxon>Heunggongvirae</taxon>
        <taxon>Uroviricota</taxon>
        <taxon>Caudoviricetes</taxon>
    </lineage>
</organism>
<sequence>MDSKIIAKENYLGTLDEGTEEYNKVESELKEMKAEQEAYEKVLSDSKQQVLEYTDALIDYAATADGIVDVGYKFSGLSSTIGAMDEDEQTFINAMVKIRGEDIDYTDMDDFKTQILSISQEMTEIVKNNPAIVDVYYGTGEFKTVGESAEWKEKYRKELVEALMDENGELSADGKTMLISMGYKIDAEFKGVESVHVSTPLDELLEAMGIDSDSMSGKISEAFANAVNGMTQDQYKRAFSLAQNGWMGKNIINNPQAMMNMVNGEYYSGKDLSIRTEESKRIEARSAMDENGETALTRRLRESLSSGARWDNKETIAQEFSEYGEEVWNQILNLQSDLDDTGKLYGKEWQDALDNGLEEVSLSEFKDKLEYDSKSIAYELEGLFTGIDFGEDGIINTFSELKEALESVDEIFDQIASARKEQNASGQLSLETTLELLAANEDYINALSFEGDAITLKTDAEEIMARVRLQAVQASIQATIAEKKNTLATLQNQYQQLKTSGTYQEVANATVTAANTKVEALQTESDALINEANNLEYVTRWWALYNQAKMGSITPEQYSKAKGKISFGNQTAKQFTKTVETTQVTLDAKQTQEKLNSLQSEIDKLSGGMTYDIDENGNWTWKGKTHVGDDGQLHFDEGEIATWEHLGYKIQDMLDSGKLTQSSWKKNYRNPIKEAGKAAKDTKDKVLDLLKAYDSLIDKEWEAMKVFDENTLTPTGYTQYFEKKRASLEKLAAYYEGMMQNTNLTEEERLDAEKNYIENQKAINNLDDEEVEDKYKILELYGASINSLILMKQQLVKTSDTYEELLENQKDLNSLLQDEIDLRKEVSEWQQKLSDRELDYVKGSAWSNSSAYDAAMNASLAEIEKQIEATKASIQFNFSQAVYGYMTEGMSEIEARAYVALGNSDYSKAYREAQQEYLDLIDSKTEYVVNRTSAQIEELSNKLQLLEDSKPQEWIRISDIESYYASRSTLLQNQVSVYQKALEDVSDLTDD</sequence>
<name>A0A8S5Q277_9CAUD</name>
<dbReference type="EMBL" id="BK015564">
    <property type="protein sequence ID" value="DAE13258.1"/>
    <property type="molecule type" value="Genomic_DNA"/>
</dbReference>
<evidence type="ECO:0000256" key="1">
    <source>
        <dbReference type="SAM" id="Coils"/>
    </source>
</evidence>
<protein>
    <submittedName>
        <fullName evidence="2">Uncharacterized protein</fullName>
    </submittedName>
</protein>
<feature type="coiled-coil region" evidence="1">
    <location>
        <begin position="15"/>
        <end position="49"/>
    </location>
</feature>
<accession>A0A8S5Q277</accession>
<evidence type="ECO:0000313" key="2">
    <source>
        <dbReference type="EMBL" id="DAE13258.1"/>
    </source>
</evidence>
<keyword evidence="1" id="KW-0175">Coiled coil</keyword>
<proteinExistence type="predicted"/>
<feature type="coiled-coil region" evidence="1">
    <location>
        <begin position="473"/>
        <end position="538"/>
    </location>
</feature>
<reference evidence="2" key="1">
    <citation type="journal article" date="2021" name="Proc. Natl. Acad. Sci. U.S.A.">
        <title>A Catalog of Tens of Thousands of Viruses from Human Metagenomes Reveals Hidden Associations with Chronic Diseases.</title>
        <authorList>
            <person name="Tisza M.J."/>
            <person name="Buck C.B."/>
        </authorList>
    </citation>
    <scope>NUCLEOTIDE SEQUENCE</scope>
    <source>
        <strain evidence="2">CtLqe90</strain>
    </source>
</reference>
<feature type="coiled-coil region" evidence="1">
    <location>
        <begin position="799"/>
        <end position="832"/>
    </location>
</feature>